<gene>
    <name evidence="1" type="ORF">CALMAC_LOCUS5209</name>
</gene>
<sequence>MEHLTELETETRRRMSFCKPHLQKLRSLSDMNNAKDDPSPKECIIEAYKYLRHCEKLVEKYKQHKNSKIEDEYIMKIDSALKALQFDSSALTIFMDPSGEETHHLFFNFENTELYKLLHGESRQGLKKLVSSIEQDIHIPMKKFLQKLETRNLGAYYTLTV</sequence>
<dbReference type="OrthoDB" id="6679633at2759"/>
<dbReference type="Proteomes" id="UP000410492">
    <property type="component" value="Unassembled WGS sequence"/>
</dbReference>
<dbReference type="AlphaFoldDB" id="A0A653C0Q1"/>
<name>A0A653C0Q1_CALMS</name>
<evidence type="ECO:0000313" key="2">
    <source>
        <dbReference type="Proteomes" id="UP000410492"/>
    </source>
</evidence>
<keyword evidence="2" id="KW-1185">Reference proteome</keyword>
<dbReference type="EMBL" id="CAACVG010006738">
    <property type="protein sequence ID" value="VEN41365.1"/>
    <property type="molecule type" value="Genomic_DNA"/>
</dbReference>
<evidence type="ECO:0000313" key="1">
    <source>
        <dbReference type="EMBL" id="VEN41365.1"/>
    </source>
</evidence>
<proteinExistence type="predicted"/>
<accession>A0A653C0Q1</accession>
<protein>
    <submittedName>
        <fullName evidence="1">Uncharacterized protein</fullName>
    </submittedName>
</protein>
<organism evidence="1 2">
    <name type="scientific">Callosobruchus maculatus</name>
    <name type="common">Southern cowpea weevil</name>
    <name type="synonym">Pulse bruchid</name>
    <dbReference type="NCBI Taxonomy" id="64391"/>
    <lineage>
        <taxon>Eukaryota</taxon>
        <taxon>Metazoa</taxon>
        <taxon>Ecdysozoa</taxon>
        <taxon>Arthropoda</taxon>
        <taxon>Hexapoda</taxon>
        <taxon>Insecta</taxon>
        <taxon>Pterygota</taxon>
        <taxon>Neoptera</taxon>
        <taxon>Endopterygota</taxon>
        <taxon>Coleoptera</taxon>
        <taxon>Polyphaga</taxon>
        <taxon>Cucujiformia</taxon>
        <taxon>Chrysomeloidea</taxon>
        <taxon>Chrysomelidae</taxon>
        <taxon>Bruchinae</taxon>
        <taxon>Bruchini</taxon>
        <taxon>Callosobruchus</taxon>
    </lineage>
</organism>
<reference evidence="1 2" key="1">
    <citation type="submission" date="2019-01" db="EMBL/GenBank/DDBJ databases">
        <authorList>
            <person name="Sayadi A."/>
        </authorList>
    </citation>
    <scope>NUCLEOTIDE SEQUENCE [LARGE SCALE GENOMIC DNA]</scope>
</reference>